<dbReference type="EMBL" id="CABIKO010000012">
    <property type="protein sequence ID" value="VVA14922.1"/>
    <property type="molecule type" value="Genomic_DNA"/>
</dbReference>
<dbReference type="GO" id="GO:0043484">
    <property type="term" value="P:regulation of RNA splicing"/>
    <property type="evidence" value="ECO:0007669"/>
    <property type="project" value="EnsemblPlants"/>
</dbReference>
<dbReference type="GO" id="GO:0006874">
    <property type="term" value="P:intracellular calcium ion homeostasis"/>
    <property type="evidence" value="ECO:0007669"/>
    <property type="project" value="TreeGrafter"/>
</dbReference>
<feature type="compositionally biased region" description="Low complexity" evidence="2">
    <location>
        <begin position="69"/>
        <end position="81"/>
    </location>
</feature>
<feature type="domain" description="CID" evidence="4">
    <location>
        <begin position="261"/>
        <end position="401"/>
    </location>
</feature>
<name>A0A5E4EHL2_PRUDU</name>
<evidence type="ECO:0000259" key="4">
    <source>
        <dbReference type="PROSITE" id="PS51391"/>
    </source>
</evidence>
<dbReference type="GO" id="GO:0010017">
    <property type="term" value="P:red or far-red light signaling pathway"/>
    <property type="evidence" value="ECO:0007669"/>
    <property type="project" value="EnsemblPlants"/>
</dbReference>
<dbReference type="GO" id="GO:0048471">
    <property type="term" value="C:perinuclear region of cytoplasm"/>
    <property type="evidence" value="ECO:0007669"/>
    <property type="project" value="TreeGrafter"/>
</dbReference>
<feature type="region of interest" description="Disordered" evidence="2">
    <location>
        <begin position="1"/>
        <end position="129"/>
    </location>
</feature>
<dbReference type="InterPro" id="IPR035967">
    <property type="entry name" value="SWAP/Surp_sf"/>
</dbReference>
<dbReference type="Pfam" id="PF04818">
    <property type="entry name" value="CID"/>
    <property type="match status" value="1"/>
</dbReference>
<evidence type="ECO:0000313" key="5">
    <source>
        <dbReference type="EMBL" id="KAI5354726.1"/>
    </source>
</evidence>
<dbReference type="Gene3D" id="1.25.40.90">
    <property type="match status" value="1"/>
</dbReference>
<dbReference type="Pfam" id="PF01805">
    <property type="entry name" value="Surp"/>
    <property type="match status" value="1"/>
</dbReference>
<evidence type="ECO:0000256" key="1">
    <source>
        <dbReference type="ARBA" id="ARBA00022664"/>
    </source>
</evidence>
<dbReference type="EMBL" id="JAJFAZ020000001">
    <property type="protein sequence ID" value="KAI5354726.1"/>
    <property type="molecule type" value="Genomic_DNA"/>
</dbReference>
<dbReference type="SMART" id="SM00582">
    <property type="entry name" value="RPR"/>
    <property type="match status" value="1"/>
</dbReference>
<evidence type="ECO:0000313" key="6">
    <source>
        <dbReference type="EMBL" id="VVA14922.1"/>
    </source>
</evidence>
<feature type="compositionally biased region" description="Pro residues" evidence="2">
    <location>
        <begin position="114"/>
        <end position="127"/>
    </location>
</feature>
<dbReference type="InterPro" id="IPR006569">
    <property type="entry name" value="CID_dom"/>
</dbReference>
<feature type="compositionally biased region" description="Basic and acidic residues" evidence="2">
    <location>
        <begin position="448"/>
        <end position="457"/>
    </location>
</feature>
<dbReference type="GO" id="GO:0010114">
    <property type="term" value="P:response to red light"/>
    <property type="evidence" value="ECO:0007669"/>
    <property type="project" value="EnsemblPlants"/>
</dbReference>
<dbReference type="GO" id="GO:0003723">
    <property type="term" value="F:RNA binding"/>
    <property type="evidence" value="ECO:0007669"/>
    <property type="project" value="InterPro"/>
</dbReference>
<evidence type="ECO:0000313" key="7">
    <source>
        <dbReference type="Proteomes" id="UP000327085"/>
    </source>
</evidence>
<dbReference type="AlphaFoldDB" id="A0A5E4EHL2"/>
<dbReference type="PROSITE" id="PS51391">
    <property type="entry name" value="CID"/>
    <property type="match status" value="1"/>
</dbReference>
<reference evidence="7" key="2">
    <citation type="journal article" date="2020" name="Plant J.">
        <title>Transposons played a major role in the diversification between the closely related almond and peach genomes: results from the almond genome sequence.</title>
        <authorList>
            <person name="Alioto T."/>
            <person name="Alexiou K.G."/>
            <person name="Bardil A."/>
            <person name="Barteri F."/>
            <person name="Castanera R."/>
            <person name="Cruz F."/>
            <person name="Dhingra A."/>
            <person name="Duval H."/>
            <person name="Fernandez I Marti A."/>
            <person name="Frias L."/>
            <person name="Galan B."/>
            <person name="Garcia J.L."/>
            <person name="Howad W."/>
            <person name="Gomez-Garrido J."/>
            <person name="Gut M."/>
            <person name="Julca I."/>
            <person name="Morata J."/>
            <person name="Puigdomenech P."/>
            <person name="Ribeca P."/>
            <person name="Rubio Cabetas M.J."/>
            <person name="Vlasova A."/>
            <person name="Wirthensohn M."/>
            <person name="Garcia-Mas J."/>
            <person name="Gabaldon T."/>
            <person name="Casacuberta J.M."/>
            <person name="Arus P."/>
        </authorList>
    </citation>
    <scope>NUCLEOTIDE SEQUENCE [LARGE SCALE GENOMIC DNA]</scope>
    <source>
        <strain evidence="7">cv. Texas</strain>
    </source>
</reference>
<dbReference type="SUPFAM" id="SSF109905">
    <property type="entry name" value="Surp module (SWAP domain)"/>
    <property type="match status" value="1"/>
</dbReference>
<keyword evidence="8" id="KW-1185">Reference proteome</keyword>
<dbReference type="Gene3D" id="1.10.10.790">
    <property type="entry name" value="Surp module"/>
    <property type="match status" value="1"/>
</dbReference>
<dbReference type="InterPro" id="IPR008942">
    <property type="entry name" value="ENTH_VHS"/>
</dbReference>
<dbReference type="PANTHER" id="PTHR12323">
    <property type="entry name" value="SR-RELATED CTD ASSOCIATED FACTOR 6"/>
    <property type="match status" value="1"/>
</dbReference>
<dbReference type="InterPro" id="IPR000061">
    <property type="entry name" value="Surp"/>
</dbReference>
<feature type="compositionally biased region" description="Pro residues" evidence="2">
    <location>
        <begin position="88"/>
        <end position="104"/>
    </location>
</feature>
<dbReference type="OMA" id="KNMQTAF"/>
<dbReference type="InterPro" id="IPR056922">
    <property type="entry name" value="SWAP1_C"/>
</dbReference>
<reference evidence="5 8" key="3">
    <citation type="journal article" date="2022" name="G3 (Bethesda)">
        <title>Whole-genome sequence and methylome profiling of the almond [Prunus dulcis (Mill.) D.A. Webb] cultivar 'Nonpareil'.</title>
        <authorList>
            <person name="D'Amico-Willman K.M."/>
            <person name="Ouma W.Z."/>
            <person name="Meulia T."/>
            <person name="Sideli G.M."/>
            <person name="Gradziel T.M."/>
            <person name="Fresnedo-Ramirez J."/>
        </authorList>
    </citation>
    <scope>NUCLEOTIDE SEQUENCE [LARGE SCALE GENOMIC DNA]</scope>
    <source>
        <strain evidence="5">Clone GOH B32 T37-40</strain>
    </source>
</reference>
<evidence type="ECO:0000313" key="8">
    <source>
        <dbReference type="Proteomes" id="UP001054821"/>
    </source>
</evidence>
<dbReference type="GO" id="GO:0016607">
    <property type="term" value="C:nuclear speck"/>
    <property type="evidence" value="ECO:0007669"/>
    <property type="project" value="EnsemblPlants"/>
</dbReference>
<reference evidence="6" key="1">
    <citation type="submission" date="2019-07" db="EMBL/GenBank/DDBJ databases">
        <authorList>
            <person name="Alioto T."/>
            <person name="Alioto T."/>
            <person name="Gomez Garrido J."/>
        </authorList>
    </citation>
    <scope>NUCLEOTIDE SEQUENCE</scope>
</reference>
<proteinExistence type="predicted"/>
<feature type="domain" description="SURP motif" evidence="3">
    <location>
        <begin position="133"/>
        <end position="177"/>
    </location>
</feature>
<sequence>MDRQPHDYASASAMAYAQQQRQAATNIQQQQQQPPQQQQFGYPPPQTQQFHGQPYVGPHPSLQQQFPYHPHLQQPQVLPHAPQHPHHLPPPPSFAPHLPPPLVPSPFHSGPTYDSPPPPPPAAPPSDPELHKLIDKVAEYAAKVGPDFEATVREKQQDNPEYAFLFGGDGHSYYRYKLWISKWGPGGSFNQPGFPPASMHMLRPPPNPMMSGPPSAGAMMGGPLPSYFYEQQRHGQPFGVYGRPEYDQSSNKPFKGLSGPLPPEVAIELNSVLKSLNGTKESIKGAKFWFMQRSIFAPALAEALRERVFGLDDCERQLHVIYLANDILFDSSHRRTGEGLDNESLALKPILGSMLARIYHNPQITEDNQLRLQQILQLWASNNIYDQDTIDALRNEMMGGPSSNSFTGLPKDLSSASTDSAAGLPPQTTNLNMLQWQPDRQSSVSGSHDQDHLDKHAGPGQAMPLSVPSQQFLPNSIPPAAFPGSMPIPSSVQPVINQQPAPHILPGQPANSGEKLPPYPLFPPGLIPEMVRKMQIGSGVPYSPMSPLDIPTVIPPSNVPQSEILERVSKFFKEIGEVNPSEGPLHNADGRDEDEYEREPSVRKGGACIPPPPNLQIDPETGTYADGSVDRKSGSGRLGLGATADPNEASQYDDVYSSYRKQRSTNYHSSMSARAATR</sequence>
<dbReference type="PROSITE" id="PS50128">
    <property type="entry name" value="SURP"/>
    <property type="match status" value="1"/>
</dbReference>
<dbReference type="SMART" id="SM00648">
    <property type="entry name" value="SWAP"/>
    <property type="match status" value="1"/>
</dbReference>
<feature type="region of interest" description="Disordered" evidence="2">
    <location>
        <begin position="401"/>
        <end position="462"/>
    </location>
</feature>
<feature type="region of interest" description="Disordered" evidence="2">
    <location>
        <begin position="576"/>
        <end position="650"/>
    </location>
</feature>
<dbReference type="Proteomes" id="UP000327085">
    <property type="component" value="Chromosome 1"/>
</dbReference>
<dbReference type="GO" id="GO:0010099">
    <property type="term" value="P:regulation of photomorphogenesis"/>
    <property type="evidence" value="ECO:0007669"/>
    <property type="project" value="EnsemblPlants"/>
</dbReference>
<feature type="compositionally biased region" description="Low complexity" evidence="2">
    <location>
        <begin position="8"/>
        <end position="41"/>
    </location>
</feature>
<dbReference type="GO" id="GO:0006397">
    <property type="term" value="P:mRNA processing"/>
    <property type="evidence" value="ECO:0007669"/>
    <property type="project" value="UniProtKB-KW"/>
</dbReference>
<feature type="compositionally biased region" description="Polar residues" evidence="2">
    <location>
        <begin position="414"/>
        <end position="447"/>
    </location>
</feature>
<evidence type="ECO:0000256" key="2">
    <source>
        <dbReference type="SAM" id="MobiDB-lite"/>
    </source>
</evidence>
<dbReference type="Gramene" id="VVA14922">
    <property type="protein sequence ID" value="VVA14922"/>
    <property type="gene ID" value="Prudul26B009183"/>
</dbReference>
<dbReference type="PANTHER" id="PTHR12323:SF0">
    <property type="entry name" value="CALCIUM HOMEOSTASIS ENDOPLASMIC RETICULUM PROTEIN"/>
    <property type="match status" value="1"/>
</dbReference>
<organism evidence="6 7">
    <name type="scientific">Prunus dulcis</name>
    <name type="common">Almond</name>
    <name type="synonym">Amygdalus dulcis</name>
    <dbReference type="NCBI Taxonomy" id="3755"/>
    <lineage>
        <taxon>Eukaryota</taxon>
        <taxon>Viridiplantae</taxon>
        <taxon>Streptophyta</taxon>
        <taxon>Embryophyta</taxon>
        <taxon>Tracheophyta</taxon>
        <taxon>Spermatophyta</taxon>
        <taxon>Magnoliopsida</taxon>
        <taxon>eudicotyledons</taxon>
        <taxon>Gunneridae</taxon>
        <taxon>Pentapetalae</taxon>
        <taxon>rosids</taxon>
        <taxon>fabids</taxon>
        <taxon>Rosales</taxon>
        <taxon>Rosaceae</taxon>
        <taxon>Amygdaloideae</taxon>
        <taxon>Amygdaleae</taxon>
        <taxon>Prunus</taxon>
    </lineage>
</organism>
<accession>A0A5E4EHL2</accession>
<dbReference type="Pfam" id="PF25123">
    <property type="entry name" value="SWAP1_C"/>
    <property type="match status" value="1"/>
</dbReference>
<dbReference type="InParanoid" id="A0A5E4EHL2"/>
<gene>
    <name evidence="6" type="ORF">ALMOND_2B009183</name>
    <name evidence="5" type="ORF">L3X38_007621</name>
</gene>
<protein>
    <submittedName>
        <fullName evidence="6">PREDICTED: calcium homeostasis endoplasmic</fullName>
    </submittedName>
</protein>
<keyword evidence="1" id="KW-0507">mRNA processing</keyword>
<dbReference type="Proteomes" id="UP001054821">
    <property type="component" value="Chromosome 1"/>
</dbReference>
<evidence type="ECO:0000259" key="3">
    <source>
        <dbReference type="PROSITE" id="PS50128"/>
    </source>
</evidence>